<comment type="caution">
    <text evidence="2">The sequence shown here is derived from an EMBL/GenBank/DDBJ whole genome shotgun (WGS) entry which is preliminary data.</text>
</comment>
<protein>
    <recommendedName>
        <fullName evidence="4">Lipoprotein</fullName>
    </recommendedName>
</protein>
<evidence type="ECO:0008006" key="4">
    <source>
        <dbReference type="Google" id="ProtNLM"/>
    </source>
</evidence>
<accession>A0ABV3GGY7</accession>
<evidence type="ECO:0000256" key="1">
    <source>
        <dbReference type="SAM" id="SignalP"/>
    </source>
</evidence>
<keyword evidence="3" id="KW-1185">Reference proteome</keyword>
<keyword evidence="1" id="KW-0732">Signal</keyword>
<organism evidence="2 3">
    <name type="scientific">Microtetraspora glauca</name>
    <dbReference type="NCBI Taxonomy" id="1996"/>
    <lineage>
        <taxon>Bacteria</taxon>
        <taxon>Bacillati</taxon>
        <taxon>Actinomycetota</taxon>
        <taxon>Actinomycetes</taxon>
        <taxon>Streptosporangiales</taxon>
        <taxon>Streptosporangiaceae</taxon>
        <taxon>Microtetraspora</taxon>
    </lineage>
</organism>
<sequence length="153" mass="14662">MSNVRKTLTAVAAIVFVSLAAACGSGEGSGSGRSGDDKAVGAAEVAGGSADGGAGGVAGGADNAALCAEAVAASGDFMSKVMAAVADPKGINTAISDHAGTLKKISERADGDLKTALSEMVDALSQLNVDSVTAAEVSKKADAATKKLMAACS</sequence>
<dbReference type="PROSITE" id="PS51257">
    <property type="entry name" value="PROKAR_LIPOPROTEIN"/>
    <property type="match status" value="1"/>
</dbReference>
<dbReference type="EMBL" id="JBFALK010000010">
    <property type="protein sequence ID" value="MEV0970899.1"/>
    <property type="molecule type" value="Genomic_DNA"/>
</dbReference>
<proteinExistence type="predicted"/>
<dbReference type="Proteomes" id="UP001551675">
    <property type="component" value="Unassembled WGS sequence"/>
</dbReference>
<dbReference type="RefSeq" id="WP_061258140.1">
    <property type="nucleotide sequence ID" value="NZ_JBFALK010000010.1"/>
</dbReference>
<reference evidence="2 3" key="1">
    <citation type="submission" date="2024-06" db="EMBL/GenBank/DDBJ databases">
        <title>The Natural Products Discovery Center: Release of the First 8490 Sequenced Strains for Exploring Actinobacteria Biosynthetic Diversity.</title>
        <authorList>
            <person name="Kalkreuter E."/>
            <person name="Kautsar S.A."/>
            <person name="Yang D."/>
            <person name="Bader C.D."/>
            <person name="Teijaro C.N."/>
            <person name="Fluegel L."/>
            <person name="Davis C.M."/>
            <person name="Simpson J.R."/>
            <person name="Lauterbach L."/>
            <person name="Steele A.D."/>
            <person name="Gui C."/>
            <person name="Meng S."/>
            <person name="Li G."/>
            <person name="Viehrig K."/>
            <person name="Ye F."/>
            <person name="Su P."/>
            <person name="Kiefer A.F."/>
            <person name="Nichols A."/>
            <person name="Cepeda A.J."/>
            <person name="Yan W."/>
            <person name="Fan B."/>
            <person name="Jiang Y."/>
            <person name="Adhikari A."/>
            <person name="Zheng C.-J."/>
            <person name="Schuster L."/>
            <person name="Cowan T.M."/>
            <person name="Smanski M.J."/>
            <person name="Chevrette M.G."/>
            <person name="De Carvalho L.P.S."/>
            <person name="Shen B."/>
        </authorList>
    </citation>
    <scope>NUCLEOTIDE SEQUENCE [LARGE SCALE GENOMIC DNA]</scope>
    <source>
        <strain evidence="2 3">NPDC050100</strain>
    </source>
</reference>
<gene>
    <name evidence="2" type="ORF">AB0I59_19910</name>
</gene>
<feature type="chain" id="PRO_5046436387" description="Lipoprotein" evidence="1">
    <location>
        <begin position="23"/>
        <end position="153"/>
    </location>
</feature>
<name>A0ABV3GGY7_MICGL</name>
<feature type="signal peptide" evidence="1">
    <location>
        <begin position="1"/>
        <end position="22"/>
    </location>
</feature>
<evidence type="ECO:0000313" key="2">
    <source>
        <dbReference type="EMBL" id="MEV0970899.1"/>
    </source>
</evidence>
<evidence type="ECO:0000313" key="3">
    <source>
        <dbReference type="Proteomes" id="UP001551675"/>
    </source>
</evidence>